<keyword evidence="8" id="KW-1185">Reference proteome</keyword>
<feature type="domain" description="DUF1232" evidence="6">
    <location>
        <begin position="28"/>
        <end position="63"/>
    </location>
</feature>
<accession>A0A117DMQ2</accession>
<evidence type="ECO:0000256" key="5">
    <source>
        <dbReference type="SAM" id="Phobius"/>
    </source>
</evidence>
<evidence type="ECO:0000313" key="7">
    <source>
        <dbReference type="EMBL" id="GAQ20414.1"/>
    </source>
</evidence>
<dbReference type="InterPro" id="IPR010652">
    <property type="entry name" value="DUF1232"/>
</dbReference>
<dbReference type="EMBL" id="BCMS01000001">
    <property type="protein sequence ID" value="GAQ20414.1"/>
    <property type="molecule type" value="Genomic_DNA"/>
</dbReference>
<organism evidence="7 8">
    <name type="scientific">Deinococcus grandis</name>
    <dbReference type="NCBI Taxonomy" id="57498"/>
    <lineage>
        <taxon>Bacteria</taxon>
        <taxon>Thermotogati</taxon>
        <taxon>Deinococcota</taxon>
        <taxon>Deinococci</taxon>
        <taxon>Deinococcales</taxon>
        <taxon>Deinococcaceae</taxon>
        <taxon>Deinococcus</taxon>
    </lineage>
</organism>
<evidence type="ECO:0000313" key="8">
    <source>
        <dbReference type="Proteomes" id="UP000056209"/>
    </source>
</evidence>
<comment type="subcellular location">
    <subcellularLocation>
        <location evidence="1">Endomembrane system</location>
        <topology evidence="1">Multi-pass membrane protein</topology>
    </subcellularLocation>
</comment>
<dbReference type="GO" id="GO:0012505">
    <property type="term" value="C:endomembrane system"/>
    <property type="evidence" value="ECO:0007669"/>
    <property type="project" value="UniProtKB-SubCell"/>
</dbReference>
<keyword evidence="4 5" id="KW-0472">Membrane</keyword>
<keyword evidence="3 5" id="KW-1133">Transmembrane helix</keyword>
<evidence type="ECO:0000256" key="4">
    <source>
        <dbReference type="ARBA" id="ARBA00023136"/>
    </source>
</evidence>
<keyword evidence="2 5" id="KW-0812">Transmembrane</keyword>
<evidence type="ECO:0000256" key="2">
    <source>
        <dbReference type="ARBA" id="ARBA00022692"/>
    </source>
</evidence>
<dbReference type="RefSeq" id="WP_058974890.1">
    <property type="nucleotide sequence ID" value="NZ_BCMS01000001.1"/>
</dbReference>
<name>A0A117DMQ2_9DEIO</name>
<comment type="caution">
    <text evidence="7">The sequence shown here is derived from an EMBL/GenBank/DDBJ whole genome shotgun (WGS) entry which is preliminary data.</text>
</comment>
<evidence type="ECO:0000256" key="3">
    <source>
        <dbReference type="ARBA" id="ARBA00022989"/>
    </source>
</evidence>
<sequence length="120" mass="12924">MITRVRAVWRDALALLFALTDRRTPAGAKLMAALALAYALLPLDLLPDLTPILGVADDILIVPTLLALAARTLPAPVLTQAQTRSLSVQRRLPWLIPAAALTVLTLLSLLGWTIWRALGS</sequence>
<evidence type="ECO:0000256" key="1">
    <source>
        <dbReference type="ARBA" id="ARBA00004127"/>
    </source>
</evidence>
<reference evidence="8" key="1">
    <citation type="submission" date="2015-11" db="EMBL/GenBank/DDBJ databases">
        <title>Draft Genome Sequence of the Radioresistant Bacterium Deinococcus grandis, Isolated from Freshwater Fish in Japan.</title>
        <authorList>
            <person name="Satoh K."/>
            <person name="Onodera T."/>
            <person name="Omoso K."/>
            <person name="Takeda-Yano K."/>
            <person name="Katayama T."/>
            <person name="Oono Y."/>
            <person name="Narumi I."/>
        </authorList>
    </citation>
    <scope>NUCLEOTIDE SEQUENCE [LARGE SCALE GENOMIC DNA]</scope>
    <source>
        <strain evidence="8">ATCC 43672</strain>
    </source>
</reference>
<proteinExistence type="predicted"/>
<evidence type="ECO:0000259" key="6">
    <source>
        <dbReference type="Pfam" id="PF06803"/>
    </source>
</evidence>
<dbReference type="Proteomes" id="UP000056209">
    <property type="component" value="Unassembled WGS sequence"/>
</dbReference>
<feature type="transmembrane region" description="Helical" evidence="5">
    <location>
        <begin position="94"/>
        <end position="115"/>
    </location>
</feature>
<protein>
    <recommendedName>
        <fullName evidence="6">DUF1232 domain-containing protein</fullName>
    </recommendedName>
</protein>
<dbReference type="Pfam" id="PF06803">
    <property type="entry name" value="DUF1232"/>
    <property type="match status" value="1"/>
</dbReference>
<dbReference type="AlphaFoldDB" id="A0A117DMQ2"/>
<gene>
    <name evidence="7" type="ORF">DEIGR_100441</name>
</gene>